<evidence type="ECO:0000313" key="2">
    <source>
        <dbReference type="EMBL" id="KAK7682874.1"/>
    </source>
</evidence>
<evidence type="ECO:0000256" key="1">
    <source>
        <dbReference type="SAM" id="Coils"/>
    </source>
</evidence>
<dbReference type="EMBL" id="JASBNA010000033">
    <property type="protein sequence ID" value="KAK7682874.1"/>
    <property type="molecule type" value="Genomic_DNA"/>
</dbReference>
<evidence type="ECO:0000313" key="3">
    <source>
        <dbReference type="Proteomes" id="UP001385951"/>
    </source>
</evidence>
<comment type="caution">
    <text evidence="2">The sequence shown here is derived from an EMBL/GenBank/DDBJ whole genome shotgun (WGS) entry which is preliminary data.</text>
</comment>
<organism evidence="2 3">
    <name type="scientific">Cerrena zonata</name>
    <dbReference type="NCBI Taxonomy" id="2478898"/>
    <lineage>
        <taxon>Eukaryota</taxon>
        <taxon>Fungi</taxon>
        <taxon>Dikarya</taxon>
        <taxon>Basidiomycota</taxon>
        <taxon>Agaricomycotina</taxon>
        <taxon>Agaricomycetes</taxon>
        <taxon>Polyporales</taxon>
        <taxon>Cerrenaceae</taxon>
        <taxon>Cerrena</taxon>
    </lineage>
</organism>
<name>A0AAW0FTJ5_9APHY</name>
<keyword evidence="1" id="KW-0175">Coiled coil</keyword>
<gene>
    <name evidence="2" type="ORF">QCA50_013904</name>
</gene>
<sequence length="234" mass="26247">MSSNEDPPELKAKYAEIAALKKAISAKQMNQVSNKPIPASYSTNRGGFRGGFRGSSLRAGFRGGKRGVNKYRNMTVFFNNEIKGKGDEESGNENEMDSEQNIQYISEVSKGGMSLVNSNIYQQDKAKYAERAAELKAKLKLQRQLDNARFRVSKNQTKFDECDRIKIDDGIFALAKGGNKLIPLSIPFRKTSVDWNGKHYSVRPRVTQTIVDILAGQVYVIKEMHVITNMNENV</sequence>
<feature type="coiled-coil region" evidence="1">
    <location>
        <begin position="118"/>
        <end position="145"/>
    </location>
</feature>
<reference evidence="2 3" key="1">
    <citation type="submission" date="2022-09" db="EMBL/GenBank/DDBJ databases">
        <authorList>
            <person name="Palmer J.M."/>
        </authorList>
    </citation>
    <scope>NUCLEOTIDE SEQUENCE [LARGE SCALE GENOMIC DNA]</scope>
    <source>
        <strain evidence="2 3">DSM 7382</strain>
    </source>
</reference>
<proteinExistence type="predicted"/>
<dbReference type="AlphaFoldDB" id="A0AAW0FTJ5"/>
<keyword evidence="3" id="KW-1185">Reference proteome</keyword>
<accession>A0AAW0FTJ5</accession>
<dbReference type="Proteomes" id="UP001385951">
    <property type="component" value="Unassembled WGS sequence"/>
</dbReference>
<protein>
    <submittedName>
        <fullName evidence="2">Uncharacterized protein</fullName>
    </submittedName>
</protein>